<name>A0A9I9EFI7_CUCME</name>
<reference evidence="2" key="1">
    <citation type="submission" date="2023-03" db="UniProtKB">
        <authorList>
            <consortium name="EnsemblPlants"/>
        </authorList>
    </citation>
    <scope>IDENTIFICATION</scope>
</reference>
<dbReference type="AlphaFoldDB" id="A0A9I9EFI7"/>
<organism evidence="2">
    <name type="scientific">Cucumis melo</name>
    <name type="common">Muskmelon</name>
    <dbReference type="NCBI Taxonomy" id="3656"/>
    <lineage>
        <taxon>Eukaryota</taxon>
        <taxon>Viridiplantae</taxon>
        <taxon>Streptophyta</taxon>
        <taxon>Embryophyta</taxon>
        <taxon>Tracheophyta</taxon>
        <taxon>Spermatophyta</taxon>
        <taxon>Magnoliopsida</taxon>
        <taxon>eudicotyledons</taxon>
        <taxon>Gunneridae</taxon>
        <taxon>Pentapetalae</taxon>
        <taxon>rosids</taxon>
        <taxon>fabids</taxon>
        <taxon>Cucurbitales</taxon>
        <taxon>Cucurbitaceae</taxon>
        <taxon>Benincaseae</taxon>
        <taxon>Cucumis</taxon>
    </lineage>
</organism>
<evidence type="ECO:0000259" key="1">
    <source>
        <dbReference type="Pfam" id="PF03108"/>
    </source>
</evidence>
<proteinExistence type="predicted"/>
<dbReference type="Gramene" id="MELO3C033105.2.1">
    <property type="protein sequence ID" value="MELO3C033105.2.1"/>
    <property type="gene ID" value="MELO3C033105.2"/>
</dbReference>
<sequence length="115" mass="13646">IEEENGRISSEIFTQIDWDIRNFVCEQGTTLANRDESVDTSCLIQKGMLFDCKKNLQLAVKKYRVTQHYEIVVVESNQNIWSVRYKQWSNGCNWRLRGNTRKSHELFEISQLEEE</sequence>
<dbReference type="EnsemblPlants" id="MELO3C033105.2.1">
    <property type="protein sequence ID" value="MELO3C033105.2.1"/>
    <property type="gene ID" value="MELO3C033105.2"/>
</dbReference>
<feature type="domain" description="Transposase MuDR plant" evidence="1">
    <location>
        <begin position="46"/>
        <end position="109"/>
    </location>
</feature>
<accession>A0A9I9EFI7</accession>
<evidence type="ECO:0000313" key="2">
    <source>
        <dbReference type="EnsemblPlants" id="MELO3C033105.2.1"/>
    </source>
</evidence>
<protein>
    <recommendedName>
        <fullName evidence="1">Transposase MuDR plant domain-containing protein</fullName>
    </recommendedName>
</protein>
<dbReference type="InterPro" id="IPR004332">
    <property type="entry name" value="Transposase_MuDR"/>
</dbReference>
<dbReference type="Pfam" id="PF03108">
    <property type="entry name" value="DBD_Tnp_Mut"/>
    <property type="match status" value="1"/>
</dbReference>